<dbReference type="Pfam" id="PF08238">
    <property type="entry name" value="Sel1"/>
    <property type="match status" value="5"/>
</dbReference>
<keyword evidence="3" id="KW-1185">Reference proteome</keyword>
<organism evidence="2 3">
    <name type="scientific">Paramecium primaurelia</name>
    <dbReference type="NCBI Taxonomy" id="5886"/>
    <lineage>
        <taxon>Eukaryota</taxon>
        <taxon>Sar</taxon>
        <taxon>Alveolata</taxon>
        <taxon>Ciliophora</taxon>
        <taxon>Intramacronucleata</taxon>
        <taxon>Oligohymenophorea</taxon>
        <taxon>Peniculida</taxon>
        <taxon>Parameciidae</taxon>
        <taxon>Paramecium</taxon>
    </lineage>
</organism>
<dbReference type="OMA" id="YKSHQEN"/>
<gene>
    <name evidence="2" type="ORF">PPRIM_AZ9-3.1.T0510175</name>
</gene>
<evidence type="ECO:0000256" key="1">
    <source>
        <dbReference type="SAM" id="MobiDB-lite"/>
    </source>
</evidence>
<comment type="caution">
    <text evidence="2">The sequence shown here is derived from an EMBL/GenBank/DDBJ whole genome shotgun (WGS) entry which is preliminary data.</text>
</comment>
<feature type="compositionally biased region" description="Polar residues" evidence="1">
    <location>
        <begin position="701"/>
        <end position="713"/>
    </location>
</feature>
<sequence length="713" mass="83186">MSLNSRYVNNSFYKSHQENLNQTIEQYCNQANGNSTEYDQQFYDGFKFQAAHQQISDLISQVEISSKLDEGKRQLSTQILSQAQLILKNYSSQESQIKVKITQSLFNLQRDTIRTIQEVHDAFSLIESMKWPCKGPTHKQYDKQLRALEKQCFFWEQVLLLENKTTNTISLNEFKQRLNEWFEKFTNDIRTKNFDNLKKSKKGYLDTQLRNAHEMFTGLGIERNRDSALQIYKRLAEENHPIAQAIMGQILMDGEIGEKDYDQAFNYFKLSADQGHTFSVYWASRLILEEKVFDKFFEREDHQSRKSSVTAIKSKDCDLAIKLLKKAAELEHVPSMIYLGDLYTSGLDLQNYSLEKDYQDAEYYYKQAQKRNSVEATYKLSLLYQEMSKQNLNKNRKQLIYPLLSQAKNQDYLPAFYDLGMVLLNGLGEELQANPIMADLIFEQGAFNGDFKCAKKLLNLRFQSLQRKEGSINDFLSLLDQLEDILKDQSIINYMRGKIYFKGILCDKNQQKAIEQFRIGSWRGCLQCKAQLEKIFKDKEELPTSSQQSSLQKLNIQGGFIDQVKQSDQRKAYQIQKGKNSQNNKSIPFEQENQSTRQDRHTIMTISIVKPNEINDIDRKRGGSEYNSFKRVESSVMLSQLKLQIQSPQQQQQQQQQQSSTRFEQQQQSQYGSPRQPSLINISSNSSKKDRFNFSKLPSHRSINSSKYLFNQP</sequence>
<dbReference type="EMBL" id="CAJJDM010000051">
    <property type="protein sequence ID" value="CAD8073658.1"/>
    <property type="molecule type" value="Genomic_DNA"/>
</dbReference>
<feature type="compositionally biased region" description="Low complexity" evidence="1">
    <location>
        <begin position="647"/>
        <end position="686"/>
    </location>
</feature>
<dbReference type="PANTHER" id="PTHR43628:SF1">
    <property type="entry name" value="CHITIN SYNTHASE REGULATORY FACTOR 2-RELATED"/>
    <property type="match status" value="1"/>
</dbReference>
<dbReference type="InterPro" id="IPR052945">
    <property type="entry name" value="Mitotic_Regulator"/>
</dbReference>
<feature type="region of interest" description="Disordered" evidence="1">
    <location>
        <begin position="575"/>
        <end position="601"/>
    </location>
</feature>
<protein>
    <submittedName>
        <fullName evidence="2">Uncharacterized protein</fullName>
    </submittedName>
</protein>
<feature type="compositionally biased region" description="Polar residues" evidence="1">
    <location>
        <begin position="577"/>
        <end position="596"/>
    </location>
</feature>
<name>A0A8S1LXX9_PARPR</name>
<accession>A0A8S1LXX9</accession>
<dbReference type="InterPro" id="IPR006597">
    <property type="entry name" value="Sel1-like"/>
</dbReference>
<proteinExistence type="predicted"/>
<dbReference type="PANTHER" id="PTHR43628">
    <property type="entry name" value="ACTIVATOR OF C KINASE PROTEIN 1-RELATED"/>
    <property type="match status" value="1"/>
</dbReference>
<dbReference type="Proteomes" id="UP000688137">
    <property type="component" value="Unassembled WGS sequence"/>
</dbReference>
<evidence type="ECO:0000313" key="2">
    <source>
        <dbReference type="EMBL" id="CAD8073658.1"/>
    </source>
</evidence>
<feature type="region of interest" description="Disordered" evidence="1">
    <location>
        <begin position="647"/>
        <end position="713"/>
    </location>
</feature>
<reference evidence="2" key="1">
    <citation type="submission" date="2021-01" db="EMBL/GenBank/DDBJ databases">
        <authorList>
            <consortium name="Genoscope - CEA"/>
            <person name="William W."/>
        </authorList>
    </citation>
    <scope>NUCLEOTIDE SEQUENCE</scope>
</reference>
<evidence type="ECO:0000313" key="3">
    <source>
        <dbReference type="Proteomes" id="UP000688137"/>
    </source>
</evidence>
<dbReference type="AlphaFoldDB" id="A0A8S1LXX9"/>
<dbReference type="SMART" id="SM00671">
    <property type="entry name" value="SEL1"/>
    <property type="match status" value="4"/>
</dbReference>